<dbReference type="Proteomes" id="UP000243579">
    <property type="component" value="Unassembled WGS sequence"/>
</dbReference>
<dbReference type="GO" id="GO:0012505">
    <property type="term" value="C:endomembrane system"/>
    <property type="evidence" value="ECO:0007669"/>
    <property type="project" value="UniProtKB-SubCell"/>
</dbReference>
<keyword evidence="3 5" id="KW-1133">Transmembrane helix</keyword>
<protein>
    <recommendedName>
        <fullName evidence="6">CWH43-like N-terminal domain-containing protein</fullName>
    </recommendedName>
</protein>
<dbReference type="AlphaFoldDB" id="A0A1V9YAK6"/>
<keyword evidence="2 5" id="KW-0812">Transmembrane</keyword>
<feature type="transmembrane region" description="Helical" evidence="5">
    <location>
        <begin position="36"/>
        <end position="55"/>
    </location>
</feature>
<feature type="transmembrane region" description="Helical" evidence="5">
    <location>
        <begin position="251"/>
        <end position="269"/>
    </location>
</feature>
<dbReference type="InterPro" id="IPR050911">
    <property type="entry name" value="DRAM/TMEM150_Autophagy_Mod"/>
</dbReference>
<dbReference type="EMBL" id="JNBR01002424">
    <property type="protein sequence ID" value="OQR82719.1"/>
    <property type="molecule type" value="Genomic_DNA"/>
</dbReference>
<keyword evidence="8" id="KW-1185">Reference proteome</keyword>
<feature type="transmembrane region" description="Helical" evidence="5">
    <location>
        <begin position="215"/>
        <end position="231"/>
    </location>
</feature>
<evidence type="ECO:0000313" key="8">
    <source>
        <dbReference type="Proteomes" id="UP000243579"/>
    </source>
</evidence>
<dbReference type="InterPro" id="IPR019402">
    <property type="entry name" value="CWH43_N"/>
</dbReference>
<dbReference type="OrthoDB" id="125769at2759"/>
<evidence type="ECO:0000313" key="7">
    <source>
        <dbReference type="EMBL" id="OQR82719.1"/>
    </source>
</evidence>
<organism evidence="7 8">
    <name type="scientific">Achlya hypogyna</name>
    <name type="common">Oomycete</name>
    <name type="synonym">Protoachlya hypogyna</name>
    <dbReference type="NCBI Taxonomy" id="1202772"/>
    <lineage>
        <taxon>Eukaryota</taxon>
        <taxon>Sar</taxon>
        <taxon>Stramenopiles</taxon>
        <taxon>Oomycota</taxon>
        <taxon>Saprolegniomycetes</taxon>
        <taxon>Saprolegniales</taxon>
        <taxon>Achlyaceae</taxon>
        <taxon>Achlya</taxon>
    </lineage>
</organism>
<feature type="transmembrane region" description="Helical" evidence="5">
    <location>
        <begin position="76"/>
        <end position="101"/>
    </location>
</feature>
<comment type="subcellular location">
    <subcellularLocation>
        <location evidence="1">Endomembrane system</location>
        <topology evidence="1">Multi-pass membrane protein</topology>
    </subcellularLocation>
</comment>
<feature type="domain" description="CWH43-like N-terminal" evidence="6">
    <location>
        <begin position="33"/>
        <end position="235"/>
    </location>
</feature>
<feature type="transmembrane region" description="Helical" evidence="5">
    <location>
        <begin position="113"/>
        <end position="130"/>
    </location>
</feature>
<evidence type="ECO:0000259" key="6">
    <source>
        <dbReference type="Pfam" id="PF10277"/>
    </source>
</evidence>
<accession>A0A1V9YAK6</accession>
<evidence type="ECO:0000256" key="4">
    <source>
        <dbReference type="ARBA" id="ARBA00023136"/>
    </source>
</evidence>
<evidence type="ECO:0000256" key="1">
    <source>
        <dbReference type="ARBA" id="ARBA00004127"/>
    </source>
</evidence>
<proteinExistence type="predicted"/>
<sequence>MKQRKQPATASPAAAPPATASTVKAHGFFSLGLLPVLIPISGLVTMAATMAYTCAHHYKCTETYPTLSTAAMAHPQFYVFGIGMNFTSYFIFLTISLLTTYIQEQRTMEAYSWFYYVWGLLTSLGLTVLCTFDMKRWRNTHIISTVFFFVSSWVMMIMAQIARLRIAAPEHAYHVKWGSFFIGLGVFLTSMFGFFYVTVHGYVANPYGLTYSQEALLELFSIVCQLLYMGTLSSEVGSLQSFQKQRPVLRALDYVALAILIAAVFGVEYL</sequence>
<evidence type="ECO:0000256" key="3">
    <source>
        <dbReference type="ARBA" id="ARBA00022989"/>
    </source>
</evidence>
<feature type="transmembrane region" description="Helical" evidence="5">
    <location>
        <begin position="181"/>
        <end position="203"/>
    </location>
</feature>
<evidence type="ECO:0000256" key="5">
    <source>
        <dbReference type="SAM" id="Phobius"/>
    </source>
</evidence>
<dbReference type="PANTHER" id="PTHR21324:SF2">
    <property type="entry name" value="EG:22E5.9 PROTEIN"/>
    <property type="match status" value="1"/>
</dbReference>
<dbReference type="PANTHER" id="PTHR21324">
    <property type="entry name" value="FASTING-INDUCIBLE INTEGRAL MEMBRANE PROTEIN TM6P1-RELATED"/>
    <property type="match status" value="1"/>
</dbReference>
<gene>
    <name evidence="7" type="ORF">ACHHYP_15614</name>
</gene>
<evidence type="ECO:0000256" key="2">
    <source>
        <dbReference type="ARBA" id="ARBA00022692"/>
    </source>
</evidence>
<dbReference type="Pfam" id="PF10277">
    <property type="entry name" value="Frag1"/>
    <property type="match status" value="1"/>
</dbReference>
<feature type="transmembrane region" description="Helical" evidence="5">
    <location>
        <begin position="142"/>
        <end position="161"/>
    </location>
</feature>
<keyword evidence="4 5" id="KW-0472">Membrane</keyword>
<reference evidence="7 8" key="1">
    <citation type="journal article" date="2014" name="Genome Biol. Evol.">
        <title>The secreted proteins of Achlya hypogyna and Thraustotheca clavata identify the ancestral oomycete secretome and reveal gene acquisitions by horizontal gene transfer.</title>
        <authorList>
            <person name="Misner I."/>
            <person name="Blouin N."/>
            <person name="Leonard G."/>
            <person name="Richards T.A."/>
            <person name="Lane C.E."/>
        </authorList>
    </citation>
    <scope>NUCLEOTIDE SEQUENCE [LARGE SCALE GENOMIC DNA]</scope>
    <source>
        <strain evidence="7 8">ATCC 48635</strain>
    </source>
</reference>
<name>A0A1V9YAK6_ACHHY</name>
<comment type="caution">
    <text evidence="7">The sequence shown here is derived from an EMBL/GenBank/DDBJ whole genome shotgun (WGS) entry which is preliminary data.</text>
</comment>